<gene>
    <name evidence="1" type="ORF">HMPREF0501_00670</name>
</gene>
<dbReference type="OrthoDB" id="2148857at2"/>
<dbReference type="HOGENOM" id="CLU_104566_0_0_9"/>
<dbReference type="Proteomes" id="UP000003987">
    <property type="component" value="Unassembled WGS sequence"/>
</dbReference>
<keyword evidence="2" id="KW-1185">Reference proteome</keyword>
<protein>
    <submittedName>
        <fullName evidence="1">Uncharacterized protein</fullName>
    </submittedName>
</protein>
<name>C7XVC6_9LACO</name>
<accession>C7XVC6</accession>
<dbReference type="AlphaFoldDB" id="C7XVC6"/>
<proteinExistence type="predicted"/>
<organism evidence="1 2">
    <name type="scientific">Limosilactobacillus coleohominis 101-4-CHN</name>
    <dbReference type="NCBI Taxonomy" id="575594"/>
    <lineage>
        <taxon>Bacteria</taxon>
        <taxon>Bacillati</taxon>
        <taxon>Bacillota</taxon>
        <taxon>Bacilli</taxon>
        <taxon>Lactobacillales</taxon>
        <taxon>Lactobacillaceae</taxon>
        <taxon>Limosilactobacillus</taxon>
    </lineage>
</organism>
<evidence type="ECO:0000313" key="1">
    <source>
        <dbReference type="EMBL" id="EEU30292.1"/>
    </source>
</evidence>
<dbReference type="EMBL" id="GG698803">
    <property type="protein sequence ID" value="EEU30292.1"/>
    <property type="molecule type" value="Genomic_DNA"/>
</dbReference>
<evidence type="ECO:0000313" key="2">
    <source>
        <dbReference type="Proteomes" id="UP000003987"/>
    </source>
</evidence>
<reference evidence="1 2" key="1">
    <citation type="submission" date="2009-06" db="EMBL/GenBank/DDBJ databases">
        <title>The Genome Sequence of Lactobacillus coleohominis strain 101-4-CHN.</title>
        <authorList>
            <consortium name="The Broad Institute Genome Sequencing Platform"/>
            <person name="Ward D."/>
            <person name="Young S.K."/>
            <person name="Zeng Q."/>
            <person name="Koehrsen M."/>
            <person name="Alvarado L."/>
            <person name="Berlin A."/>
            <person name="Borenstein D."/>
            <person name="Chen Z."/>
            <person name="Engels R."/>
            <person name="Freedman E."/>
            <person name="Gellesch M."/>
            <person name="Goldberg J."/>
            <person name="Griggs A."/>
            <person name="Gujja S."/>
            <person name="Heiman D."/>
            <person name="Hepburn T."/>
            <person name="Howarth C."/>
            <person name="Jen D."/>
            <person name="Larson L."/>
            <person name="Lewis B."/>
            <person name="Mehta T."/>
            <person name="Park D."/>
            <person name="Pearson M."/>
            <person name="Roberts A."/>
            <person name="Saif S."/>
            <person name="Shea T."/>
            <person name="Shenoy N."/>
            <person name="Sisk P."/>
            <person name="Stolte C."/>
            <person name="Sykes S."/>
            <person name="Walk T."/>
            <person name="White J."/>
            <person name="Yandava C."/>
            <person name="Liu Y."/>
            <person name="Xu Q."/>
            <person name="Lander E."/>
            <person name="Nusbaum C."/>
            <person name="Galagan J."/>
            <person name="Birren B."/>
        </authorList>
    </citation>
    <scope>NUCLEOTIDE SEQUENCE [LARGE SCALE GENOMIC DNA]</scope>
    <source>
        <strain evidence="1 2">101-4-CHN</strain>
    </source>
</reference>
<dbReference type="STRING" id="575594.HMPREF0501_00670"/>
<sequence length="156" mass="17451">MEFTYEDYLTQLTSDHVKTTNVATTAAKVQQATVIKKGLQFIEDQLASGYLCGYEWTVKMPVGDDLSVRLETNLINIPMKEAERLDPKLLDRDPEYPVNVYMVAEGDQLNKSGLRIDELAGGADFENNAALVTKFQEWVADQLATATENRQADDEA</sequence>
<dbReference type="RefSeq" id="WP_006916473.1">
    <property type="nucleotide sequence ID" value="NZ_GG698803.1"/>
</dbReference>